<evidence type="ECO:0000259" key="6">
    <source>
        <dbReference type="Pfam" id="PF01370"/>
    </source>
</evidence>
<dbReference type="PANTHER" id="PTHR43078">
    <property type="entry name" value="UDP-GLUCURONIC ACID DECARBOXYLASE-RELATED"/>
    <property type="match status" value="1"/>
</dbReference>
<proteinExistence type="predicted"/>
<dbReference type="InterPro" id="IPR044516">
    <property type="entry name" value="UXS-like"/>
</dbReference>
<sequence>MVLPRFVAAALSNEPLRVFGNGEQVRCFCDVRDVSRALIDLLGTPSAHGGIFNIGSESAISINTLAQTVIEVLGSASRIERVPYDEAYGPGFEDLTRRVPDLGDHPSRGRSYGHRRNQPMSVLAAITSFGLPPLDPGMFAAPESAVEAEADVLATTGLGIFHRYIWVFVAAFAITIIATPLVRRLALAAGIIDRPSDPRKVHRIPVAYLGGLAVFLGIMGGTLVSYLGTAWGNLSVVYPSEHMVDGEYHAVVPISILLGLAVITVVGLLDDAIGIRPGLKISGQLVAAAALAIENVGVRVAQGVLRPVGE</sequence>
<keyword evidence="5" id="KW-0812">Transmembrane</keyword>
<keyword evidence="2" id="KW-0210">Decarboxylase</keyword>
<keyword evidence="5" id="KW-1133">Transmembrane helix</keyword>
<evidence type="ECO:0000256" key="1">
    <source>
        <dbReference type="ARBA" id="ARBA00001911"/>
    </source>
</evidence>
<name>A0ABP0PHW1_9DINO</name>
<evidence type="ECO:0000256" key="3">
    <source>
        <dbReference type="ARBA" id="ARBA00023027"/>
    </source>
</evidence>
<keyword evidence="8" id="KW-1185">Reference proteome</keyword>
<dbReference type="InterPro" id="IPR001509">
    <property type="entry name" value="Epimerase_deHydtase"/>
</dbReference>
<feature type="transmembrane region" description="Helical" evidence="5">
    <location>
        <begin position="248"/>
        <end position="269"/>
    </location>
</feature>
<feature type="domain" description="NAD-dependent epimerase/dehydratase" evidence="6">
    <location>
        <begin position="2"/>
        <end position="55"/>
    </location>
</feature>
<dbReference type="Proteomes" id="UP001642464">
    <property type="component" value="Unassembled WGS sequence"/>
</dbReference>
<dbReference type="EMBL" id="CAXAMM010035666">
    <property type="protein sequence ID" value="CAK9074614.1"/>
    <property type="molecule type" value="Genomic_DNA"/>
</dbReference>
<feature type="transmembrane region" description="Helical" evidence="5">
    <location>
        <begin position="206"/>
        <end position="228"/>
    </location>
</feature>
<accession>A0ABP0PHW1</accession>
<feature type="transmembrane region" description="Helical" evidence="5">
    <location>
        <begin position="164"/>
        <end position="186"/>
    </location>
</feature>
<comment type="caution">
    <text evidence="7">The sequence shown here is derived from an EMBL/GenBank/DDBJ whole genome shotgun (WGS) entry which is preliminary data.</text>
</comment>
<evidence type="ECO:0000256" key="4">
    <source>
        <dbReference type="ARBA" id="ARBA00023239"/>
    </source>
</evidence>
<comment type="cofactor">
    <cofactor evidence="1">
        <name>NAD(+)</name>
        <dbReference type="ChEBI" id="CHEBI:57540"/>
    </cofactor>
</comment>
<evidence type="ECO:0000313" key="7">
    <source>
        <dbReference type="EMBL" id="CAK9074614.1"/>
    </source>
</evidence>
<evidence type="ECO:0000313" key="8">
    <source>
        <dbReference type="Proteomes" id="UP001642464"/>
    </source>
</evidence>
<dbReference type="InterPro" id="IPR036291">
    <property type="entry name" value="NAD(P)-bd_dom_sf"/>
</dbReference>
<dbReference type="SUPFAM" id="SSF51735">
    <property type="entry name" value="NAD(P)-binding Rossmann-fold domains"/>
    <property type="match status" value="1"/>
</dbReference>
<keyword evidence="5" id="KW-0472">Membrane</keyword>
<dbReference type="Gene3D" id="3.40.50.720">
    <property type="entry name" value="NAD(P)-binding Rossmann-like Domain"/>
    <property type="match status" value="1"/>
</dbReference>
<evidence type="ECO:0000256" key="2">
    <source>
        <dbReference type="ARBA" id="ARBA00022793"/>
    </source>
</evidence>
<organism evidence="7 8">
    <name type="scientific">Durusdinium trenchii</name>
    <dbReference type="NCBI Taxonomy" id="1381693"/>
    <lineage>
        <taxon>Eukaryota</taxon>
        <taxon>Sar</taxon>
        <taxon>Alveolata</taxon>
        <taxon>Dinophyceae</taxon>
        <taxon>Suessiales</taxon>
        <taxon>Symbiodiniaceae</taxon>
        <taxon>Durusdinium</taxon>
    </lineage>
</organism>
<gene>
    <name evidence="7" type="ORF">SCF082_LOCUS36302</name>
</gene>
<dbReference type="PANTHER" id="PTHR43078:SF6">
    <property type="entry name" value="UDP-GLUCURONIC ACID DECARBOXYLASE 1"/>
    <property type="match status" value="1"/>
</dbReference>
<keyword evidence="4" id="KW-0456">Lyase</keyword>
<reference evidence="7 8" key="1">
    <citation type="submission" date="2024-02" db="EMBL/GenBank/DDBJ databases">
        <authorList>
            <person name="Chen Y."/>
            <person name="Shah S."/>
            <person name="Dougan E. K."/>
            <person name="Thang M."/>
            <person name="Chan C."/>
        </authorList>
    </citation>
    <scope>NUCLEOTIDE SEQUENCE [LARGE SCALE GENOMIC DNA]</scope>
</reference>
<protein>
    <submittedName>
        <fullName evidence="7">UDP-glucuronic acid decarboxylase 4 (UDP-XYL synthase 4) (UDP-glucuronate decarboxylase 4) (UGD) (UXS-4)</fullName>
    </submittedName>
</protein>
<evidence type="ECO:0000256" key="5">
    <source>
        <dbReference type="SAM" id="Phobius"/>
    </source>
</evidence>
<feature type="non-terminal residue" evidence="7">
    <location>
        <position position="310"/>
    </location>
</feature>
<keyword evidence="3" id="KW-0520">NAD</keyword>
<dbReference type="Pfam" id="PF01370">
    <property type="entry name" value="Epimerase"/>
    <property type="match status" value="1"/>
</dbReference>